<organism evidence="4 5">
    <name type="scientific">Aspergillus luchuensis (strain CBS 106.47)</name>
    <dbReference type="NCBI Taxonomy" id="1137211"/>
    <lineage>
        <taxon>Eukaryota</taxon>
        <taxon>Fungi</taxon>
        <taxon>Dikarya</taxon>
        <taxon>Ascomycota</taxon>
        <taxon>Pezizomycotina</taxon>
        <taxon>Eurotiomycetes</taxon>
        <taxon>Eurotiomycetidae</taxon>
        <taxon>Eurotiales</taxon>
        <taxon>Aspergillaceae</taxon>
        <taxon>Aspergillus</taxon>
        <taxon>Aspergillus subgen. Circumdati</taxon>
    </lineage>
</organism>
<keyword evidence="1" id="KW-0677">Repeat</keyword>
<sequence>MSFESEQERASVKEIWEKTILRFEQRTGQTLDGPSRGPDDLRRLLDAHYAAQVDDKDVSTAKDVGFQIIHCIQLLGGIASQGASMVFAPAGLCFNALSFLLEIPGKVRTFHSEIDAIFSEVRPALTQFRIYERMDESAQIDAALRQSINQVMMSFVNLCADCINIHREGRWKGFKRNAKRILLDDSSVQSELTLFKKLTQDQLNLQATLTLEAAMETGQDVRFMRNTTLKVDTNTRAIKSDVSGLVEAELKRKVDTEREHILATIRAKLGQKDVEVAAVLEVRDTMWKSSMKGSGKWLNEIDAYKHWIDRGYPADSLLIVSGEPGTGKSFLVSAIAHEIRSANVGATAERSLVGYYHFSVAEGRDNDGNKKRLEQAIQSICVQLAEQDSVYARRVFSALNESGRSARSIRDASFAELWATLGVGMPAKNTTHYIILDSVDMLSPEDRERLWRAIQQGDEGRSYRVRVLLSGEPEALQGVQLLSSRMKTIDIANYNGVDIKAFIVQELKKANLFQGADNDSRRRRRMVEEQLLARSNHSYARIQQDLRQVKEIIASGGTEEELNRALHESSTDPRELVRSELKTMEAMLKPREIEEINEILVWVMAAGSFITLEEVAAALFLRFNTVSLQPLDEKITGKYSKIFTLTSTLGGRILALTDHVEDCVIAQRDRPRQSSEDPKITATITITNGDLKMVQRFFWDLNHYSFLDGFAFRQMSQQANAVQRKIQVYRVDAHLEVIKRAFDFFLNPLVDERGKVLGDYLMRNLSHHLKVLSGVTGLDELLPTDKHFIGSHVYGMFTDGDFIERNWEYFRGGSFYYCDHDCLEICWSWLDDPVAIATLGPRDKRWLADLKKDKDRNQSLLAPVMPMIARKWLRETEGDAYITYTWIEAFLALGAKSEQHNQAAVAGESQRLDKSKLRITINENDSRLERVVKAEQWCRQSLGVTEPDYIWYIRLGDTYFGYNEQEAANQHYQNAAAFLRAQTPLNKRQLRDVYKSLAESATSPETAMEFWEEASKLDEEDVDILYAMLQEYAIGKKEDEARSIIQKALTKKVPGKVSTMMALLETAVSRRNESHMLSVFKAIFSQIFSYPELWAAFQEELEVAIETARKAGTNHDLAIPLLLQGSAEYYLCRVSPGLSATAAGRLRECLDSIRDWDEVSSTGQEQLDFIKQSAVVRLSMLYLETAMKSDGEESAAAAGRLQQIHEDDPAAKVPKSALASLYTFKGQRDKARDLFRADMVEAFNILVDDDVQNDGDGLTTLRTLLSHTGDYENAQRAALLYLKMQFDKTILKELLAEEEPSITADLLSKYENHRPNARVLPVDQPWHDLQYVWGEVSRLATEAEYADRQRAAKYYRVEQIFAKHERAQWWGFHCTNCLQPWDNDHGLHSCKYCYNVDLCDACWGTLRSGESGQAFVCSRMHEWYELPPLTIEQYLRACREVVLMKSDNGGEEVRSVSKWLGTLCEEWRLSKADWGFE</sequence>
<dbReference type="Pfam" id="PF24883">
    <property type="entry name" value="NPHP3_N"/>
    <property type="match status" value="1"/>
</dbReference>
<protein>
    <submittedName>
        <fullName evidence="4">Uncharacterized protein</fullName>
    </submittedName>
</protein>
<evidence type="ECO:0000256" key="1">
    <source>
        <dbReference type="ARBA" id="ARBA00022737"/>
    </source>
</evidence>
<dbReference type="Proteomes" id="UP000184063">
    <property type="component" value="Unassembled WGS sequence"/>
</dbReference>
<name>A0A1M3TZK1_ASPLC</name>
<dbReference type="InterPro" id="IPR042621">
    <property type="entry name" value="TTC23/TTC23L"/>
</dbReference>
<dbReference type="InterPro" id="IPR011990">
    <property type="entry name" value="TPR-like_helical_dom_sf"/>
</dbReference>
<dbReference type="VEuPathDB" id="FungiDB:ASPFODRAFT_246488"/>
<dbReference type="EMBL" id="KV878236">
    <property type="protein sequence ID" value="OJZ92064.1"/>
    <property type="molecule type" value="Genomic_DNA"/>
</dbReference>
<gene>
    <name evidence="4" type="ORF">ASPFODRAFT_246488</name>
</gene>
<feature type="domain" description="Fungal STAND N-terminal Goodbye" evidence="2">
    <location>
        <begin position="16"/>
        <end position="131"/>
    </location>
</feature>
<dbReference type="Gene3D" id="3.40.50.300">
    <property type="entry name" value="P-loop containing nucleotide triphosphate hydrolases"/>
    <property type="match status" value="1"/>
</dbReference>
<accession>A0A1M3TZK1</accession>
<dbReference type="SUPFAM" id="SSF52540">
    <property type="entry name" value="P-loop containing nucleoside triphosphate hydrolases"/>
    <property type="match status" value="1"/>
</dbReference>
<proteinExistence type="predicted"/>
<dbReference type="OrthoDB" id="2913095at2759"/>
<evidence type="ECO:0000259" key="3">
    <source>
        <dbReference type="Pfam" id="PF24883"/>
    </source>
</evidence>
<evidence type="ECO:0000259" key="2">
    <source>
        <dbReference type="Pfam" id="PF17109"/>
    </source>
</evidence>
<dbReference type="SUPFAM" id="SSF48452">
    <property type="entry name" value="TPR-like"/>
    <property type="match status" value="1"/>
</dbReference>
<dbReference type="InterPro" id="IPR056884">
    <property type="entry name" value="NPHP3-like_N"/>
</dbReference>
<evidence type="ECO:0000313" key="4">
    <source>
        <dbReference type="EMBL" id="OJZ92064.1"/>
    </source>
</evidence>
<feature type="domain" description="Nephrocystin 3-like N-terminal" evidence="3">
    <location>
        <begin position="293"/>
        <end position="470"/>
    </location>
</feature>
<dbReference type="PANTHER" id="PTHR14485:SF2">
    <property type="entry name" value="FUNGAL STAND N-TERMINAL GOODBYE DOMAIN-CONTAINING PROTEIN"/>
    <property type="match status" value="1"/>
</dbReference>
<evidence type="ECO:0000313" key="5">
    <source>
        <dbReference type="Proteomes" id="UP000184063"/>
    </source>
</evidence>
<dbReference type="Gene3D" id="1.25.40.10">
    <property type="entry name" value="Tetratricopeptide repeat domain"/>
    <property type="match status" value="1"/>
</dbReference>
<reference evidence="5" key="1">
    <citation type="journal article" date="2017" name="Genome Biol.">
        <title>Comparative genomics reveals high biological diversity and specific adaptations in the industrially and medically important fungal genus Aspergillus.</title>
        <authorList>
            <person name="de Vries R.P."/>
            <person name="Riley R."/>
            <person name="Wiebenga A."/>
            <person name="Aguilar-Osorio G."/>
            <person name="Amillis S."/>
            <person name="Uchima C.A."/>
            <person name="Anderluh G."/>
            <person name="Asadollahi M."/>
            <person name="Askin M."/>
            <person name="Barry K."/>
            <person name="Battaglia E."/>
            <person name="Bayram O."/>
            <person name="Benocci T."/>
            <person name="Braus-Stromeyer S.A."/>
            <person name="Caldana C."/>
            <person name="Canovas D."/>
            <person name="Cerqueira G.C."/>
            <person name="Chen F."/>
            <person name="Chen W."/>
            <person name="Choi C."/>
            <person name="Clum A."/>
            <person name="Dos Santos R.A."/>
            <person name="Damasio A.R."/>
            <person name="Diallinas G."/>
            <person name="Emri T."/>
            <person name="Fekete E."/>
            <person name="Flipphi M."/>
            <person name="Freyberg S."/>
            <person name="Gallo A."/>
            <person name="Gournas C."/>
            <person name="Habgood R."/>
            <person name="Hainaut M."/>
            <person name="Harispe M.L."/>
            <person name="Henrissat B."/>
            <person name="Hilden K.S."/>
            <person name="Hope R."/>
            <person name="Hossain A."/>
            <person name="Karabika E."/>
            <person name="Karaffa L."/>
            <person name="Karanyi Z."/>
            <person name="Krasevec N."/>
            <person name="Kuo A."/>
            <person name="Kusch H."/>
            <person name="LaButti K."/>
            <person name="Lagendijk E.L."/>
            <person name="Lapidus A."/>
            <person name="Levasseur A."/>
            <person name="Lindquist E."/>
            <person name="Lipzen A."/>
            <person name="Logrieco A.F."/>
            <person name="MacCabe A."/>
            <person name="Maekelae M.R."/>
            <person name="Malavazi I."/>
            <person name="Melin P."/>
            <person name="Meyer V."/>
            <person name="Mielnichuk N."/>
            <person name="Miskei M."/>
            <person name="Molnar A.P."/>
            <person name="Mule G."/>
            <person name="Ngan C.Y."/>
            <person name="Orejas M."/>
            <person name="Orosz E."/>
            <person name="Ouedraogo J.P."/>
            <person name="Overkamp K.M."/>
            <person name="Park H.-S."/>
            <person name="Perrone G."/>
            <person name="Piumi F."/>
            <person name="Punt P.J."/>
            <person name="Ram A.F."/>
            <person name="Ramon A."/>
            <person name="Rauscher S."/>
            <person name="Record E."/>
            <person name="Riano-Pachon D.M."/>
            <person name="Robert V."/>
            <person name="Roehrig J."/>
            <person name="Ruller R."/>
            <person name="Salamov A."/>
            <person name="Salih N.S."/>
            <person name="Samson R.A."/>
            <person name="Sandor E."/>
            <person name="Sanguinetti M."/>
            <person name="Schuetze T."/>
            <person name="Sepcic K."/>
            <person name="Shelest E."/>
            <person name="Sherlock G."/>
            <person name="Sophianopoulou V."/>
            <person name="Squina F.M."/>
            <person name="Sun H."/>
            <person name="Susca A."/>
            <person name="Todd R.B."/>
            <person name="Tsang A."/>
            <person name="Unkles S.E."/>
            <person name="van de Wiele N."/>
            <person name="van Rossen-Uffink D."/>
            <person name="Oliveira J.V."/>
            <person name="Vesth T.C."/>
            <person name="Visser J."/>
            <person name="Yu J.-H."/>
            <person name="Zhou M."/>
            <person name="Andersen M.R."/>
            <person name="Archer D.B."/>
            <person name="Baker S.E."/>
            <person name="Benoit I."/>
            <person name="Brakhage A.A."/>
            <person name="Braus G.H."/>
            <person name="Fischer R."/>
            <person name="Frisvad J.C."/>
            <person name="Goldman G.H."/>
            <person name="Houbraken J."/>
            <person name="Oakley B."/>
            <person name="Pocsi I."/>
            <person name="Scazzocchio C."/>
            <person name="Seiboth B."/>
            <person name="vanKuyk P.A."/>
            <person name="Wortman J."/>
            <person name="Dyer P.S."/>
            <person name="Grigoriev I.V."/>
        </authorList>
    </citation>
    <scope>NUCLEOTIDE SEQUENCE [LARGE SCALE GENOMIC DNA]</scope>
    <source>
        <strain evidence="5">CBS 106.47</strain>
    </source>
</reference>
<dbReference type="InterPro" id="IPR031350">
    <property type="entry name" value="Goodbye_dom"/>
</dbReference>
<dbReference type="PANTHER" id="PTHR14485">
    <property type="entry name" value="TETRATRICOPEPTIDE REPEAT PROTEIN 23"/>
    <property type="match status" value="1"/>
</dbReference>
<dbReference type="Pfam" id="PF17109">
    <property type="entry name" value="Goodbye"/>
    <property type="match status" value="1"/>
</dbReference>
<dbReference type="InterPro" id="IPR027417">
    <property type="entry name" value="P-loop_NTPase"/>
</dbReference>